<dbReference type="SUPFAM" id="SSF55961">
    <property type="entry name" value="Bet v1-like"/>
    <property type="match status" value="1"/>
</dbReference>
<dbReference type="SUPFAM" id="SSF50022">
    <property type="entry name" value="ISP domain"/>
    <property type="match status" value="1"/>
</dbReference>
<dbReference type="RefSeq" id="WP_163695773.1">
    <property type="nucleotide sequence ID" value="NZ_QXHD01000003.1"/>
</dbReference>
<keyword evidence="4" id="KW-0411">Iron-sulfur</keyword>
<evidence type="ECO:0000313" key="6">
    <source>
        <dbReference type="EMBL" id="NEZ54281.1"/>
    </source>
</evidence>
<evidence type="ECO:0000259" key="5">
    <source>
        <dbReference type="PROSITE" id="PS51296"/>
    </source>
</evidence>
<accession>A0A6M0RF94</accession>
<feature type="domain" description="Rieske" evidence="5">
    <location>
        <begin position="26"/>
        <end position="130"/>
    </location>
</feature>
<dbReference type="Pfam" id="PF00355">
    <property type="entry name" value="Rieske"/>
    <property type="match status" value="1"/>
</dbReference>
<keyword evidence="3" id="KW-0408">Iron</keyword>
<keyword evidence="6" id="KW-0223">Dioxygenase</keyword>
<dbReference type="Gene3D" id="2.102.10.10">
    <property type="entry name" value="Rieske [2Fe-2S] iron-sulphur domain"/>
    <property type="match status" value="1"/>
</dbReference>
<dbReference type="GO" id="GO:0051537">
    <property type="term" value="F:2 iron, 2 sulfur cluster binding"/>
    <property type="evidence" value="ECO:0007669"/>
    <property type="project" value="UniProtKB-KW"/>
</dbReference>
<evidence type="ECO:0000256" key="1">
    <source>
        <dbReference type="ARBA" id="ARBA00022714"/>
    </source>
</evidence>
<evidence type="ECO:0000256" key="2">
    <source>
        <dbReference type="ARBA" id="ARBA00022723"/>
    </source>
</evidence>
<dbReference type="GO" id="GO:0051213">
    <property type="term" value="F:dioxygenase activity"/>
    <property type="evidence" value="ECO:0007669"/>
    <property type="project" value="UniProtKB-KW"/>
</dbReference>
<dbReference type="GO" id="GO:0046872">
    <property type="term" value="F:metal ion binding"/>
    <property type="evidence" value="ECO:0007669"/>
    <property type="project" value="UniProtKB-KW"/>
</dbReference>
<dbReference type="CDD" id="cd03469">
    <property type="entry name" value="Rieske_RO_Alpha_N"/>
    <property type="match status" value="1"/>
</dbReference>
<dbReference type="Gene3D" id="3.90.380.10">
    <property type="entry name" value="Naphthalene 1,2-dioxygenase Alpha Subunit, Chain A, domain 1"/>
    <property type="match status" value="1"/>
</dbReference>
<evidence type="ECO:0000256" key="4">
    <source>
        <dbReference type="ARBA" id="ARBA00023014"/>
    </source>
</evidence>
<dbReference type="PANTHER" id="PTHR21266:SF57">
    <property type="entry name" value="3-CHLOROBENZOATE-3,4-DIOXYGENASE"/>
    <property type="match status" value="1"/>
</dbReference>
<dbReference type="InterPro" id="IPR017941">
    <property type="entry name" value="Rieske_2Fe-2S"/>
</dbReference>
<keyword evidence="6" id="KW-0560">Oxidoreductase</keyword>
<evidence type="ECO:0000256" key="3">
    <source>
        <dbReference type="ARBA" id="ARBA00023004"/>
    </source>
</evidence>
<keyword evidence="1" id="KW-0001">2Fe-2S</keyword>
<dbReference type="GO" id="GO:0016705">
    <property type="term" value="F:oxidoreductase activity, acting on paired donors, with incorporation or reduction of molecular oxygen"/>
    <property type="evidence" value="ECO:0007669"/>
    <property type="project" value="UniProtKB-ARBA"/>
</dbReference>
<dbReference type="PANTHER" id="PTHR21266">
    <property type="entry name" value="IRON-SULFUR DOMAIN CONTAINING PROTEIN"/>
    <property type="match status" value="1"/>
</dbReference>
<dbReference type="InterPro" id="IPR036922">
    <property type="entry name" value="Rieske_2Fe-2S_sf"/>
</dbReference>
<reference evidence="6 7" key="1">
    <citation type="journal article" date="2020" name="Microb. Ecol.">
        <title>Ecogenomics of the Marine Benthic Filamentous Cyanobacterium Adonisia.</title>
        <authorList>
            <person name="Walter J.M."/>
            <person name="Coutinho F.H."/>
            <person name="Leomil L."/>
            <person name="Hargreaves P.I."/>
            <person name="Campeao M.E."/>
            <person name="Vieira V.V."/>
            <person name="Silva B.S."/>
            <person name="Fistarol G.O."/>
            <person name="Salomon P.S."/>
            <person name="Sawabe T."/>
            <person name="Mino S."/>
            <person name="Hosokawa M."/>
            <person name="Miyashita H."/>
            <person name="Maruyama F."/>
            <person name="van Verk M.C."/>
            <person name="Dutilh B.E."/>
            <person name="Thompson C.C."/>
            <person name="Thompson F.L."/>
        </authorList>
    </citation>
    <scope>NUCLEOTIDE SEQUENCE [LARGE SCALE GENOMIC DNA]</scope>
    <source>
        <strain evidence="6 7">CCMR0081</strain>
    </source>
</reference>
<sequence length="374" mass="42587">MEASTVLKGQPIYRRARAVGINPNYWYPVFWADQLKPEEVVSVRVWESSLALYRDANGDVNALADACPHKGVELHQGEVHGNNLVCPYHGWEFDQEGQCVSIPYYPKEQKLPCAQARRYPTREAYGIVWVFPGDAELAEHQPLPEVPQYNQPGWFMVRIPGHFQAHFSICNENTMDVFHGFLHKDLQGWYDPKLLNLKQDDNSVSADYQVSYKGFLSKLLGLGTKGSDSTTRTVSIRYQYPHYATALESVSSLYLMRLPIGPTETKSFSLMFLKLPLPQWLLTGPVARMLEKVILNSIFLKFLHQDVEMMESEQRNYSIDPHRNYVEVNPAIIALQRVIVSQYEHLEVSHSSSLEAAKESSIPPSQEVSNGMLV</sequence>
<keyword evidence="7" id="KW-1185">Reference proteome</keyword>
<protein>
    <submittedName>
        <fullName evidence="6">Aromatic ring-hydroxylating dioxygenase subunit alpha</fullName>
    </submittedName>
</protein>
<dbReference type="EMBL" id="QXHD01000003">
    <property type="protein sequence ID" value="NEZ54281.1"/>
    <property type="molecule type" value="Genomic_DNA"/>
</dbReference>
<evidence type="ECO:0000313" key="7">
    <source>
        <dbReference type="Proteomes" id="UP000481033"/>
    </source>
</evidence>
<name>A0A6M0RF94_9CYAN</name>
<dbReference type="GO" id="GO:0004497">
    <property type="term" value="F:monooxygenase activity"/>
    <property type="evidence" value="ECO:0007669"/>
    <property type="project" value="UniProtKB-ARBA"/>
</dbReference>
<keyword evidence="2" id="KW-0479">Metal-binding</keyword>
<proteinExistence type="predicted"/>
<dbReference type="AlphaFoldDB" id="A0A6M0RF94"/>
<dbReference type="PROSITE" id="PS51296">
    <property type="entry name" value="RIESKE"/>
    <property type="match status" value="1"/>
</dbReference>
<gene>
    <name evidence="6" type="ORF">DXZ20_00900</name>
</gene>
<comment type="caution">
    <text evidence="6">The sequence shown here is derived from an EMBL/GenBank/DDBJ whole genome shotgun (WGS) entry which is preliminary data.</text>
</comment>
<organism evidence="6 7">
    <name type="scientific">Adonisia turfae CCMR0081</name>
    <dbReference type="NCBI Taxonomy" id="2292702"/>
    <lineage>
        <taxon>Bacteria</taxon>
        <taxon>Bacillati</taxon>
        <taxon>Cyanobacteriota</taxon>
        <taxon>Adonisia</taxon>
        <taxon>Adonisia turfae</taxon>
    </lineage>
</organism>
<dbReference type="InterPro" id="IPR050584">
    <property type="entry name" value="Cholesterol_7-desaturase"/>
</dbReference>
<dbReference type="Proteomes" id="UP000481033">
    <property type="component" value="Unassembled WGS sequence"/>
</dbReference>